<proteinExistence type="predicted"/>
<evidence type="ECO:0000256" key="1">
    <source>
        <dbReference type="SAM" id="Phobius"/>
    </source>
</evidence>
<keyword evidence="1" id="KW-0812">Transmembrane</keyword>
<dbReference type="RefSeq" id="WP_235053962.1">
    <property type="nucleotide sequence ID" value="NZ_JAKFHA010000012.1"/>
</dbReference>
<accession>A0AA41Q122</accession>
<dbReference type="InterPro" id="IPR033458">
    <property type="entry name" value="DUF5134"/>
</dbReference>
<feature type="transmembrane region" description="Helical" evidence="1">
    <location>
        <begin position="80"/>
        <end position="100"/>
    </location>
</feature>
<feature type="transmembrane region" description="Helical" evidence="1">
    <location>
        <begin position="120"/>
        <end position="139"/>
    </location>
</feature>
<evidence type="ECO:0000313" key="2">
    <source>
        <dbReference type="EMBL" id="MCF2529594.1"/>
    </source>
</evidence>
<dbReference type="EMBL" id="JAKFHA010000012">
    <property type="protein sequence ID" value="MCF2529594.1"/>
    <property type="molecule type" value="Genomic_DNA"/>
</dbReference>
<sequence>MDAQLIAAQLGVAAGLAGAYVHRQGPPRGWLPHVFMAAAMAAMALPEHDPLGPAGWMLVLGCAAAWSLGRPGVRPGRVRAAAALDLYAMGVLTLLMPAVHGGGHGSGHASGQGAAAASDWWSAPYAVLLIVWAAARLALAAAEHRNRNLVLASQPSSAAATEGAARPSVSSACSAAMIASMAMMAFAV</sequence>
<feature type="transmembrane region" description="Helical" evidence="1">
    <location>
        <begin position="51"/>
        <end position="68"/>
    </location>
</feature>
<comment type="caution">
    <text evidence="2">The sequence shown here is derived from an EMBL/GenBank/DDBJ whole genome shotgun (WGS) entry which is preliminary data.</text>
</comment>
<feature type="transmembrane region" description="Helical" evidence="1">
    <location>
        <begin position="6"/>
        <end position="22"/>
    </location>
</feature>
<dbReference type="Proteomes" id="UP001165378">
    <property type="component" value="Unassembled WGS sequence"/>
</dbReference>
<gene>
    <name evidence="2" type="ORF">LZ495_20565</name>
</gene>
<dbReference type="AlphaFoldDB" id="A0AA41Q122"/>
<protein>
    <submittedName>
        <fullName evidence="2">DUF5134 domain-containing protein</fullName>
    </submittedName>
</protein>
<organism evidence="2 3">
    <name type="scientific">Yinghuangia soli</name>
    <dbReference type="NCBI Taxonomy" id="2908204"/>
    <lineage>
        <taxon>Bacteria</taxon>
        <taxon>Bacillati</taxon>
        <taxon>Actinomycetota</taxon>
        <taxon>Actinomycetes</taxon>
        <taxon>Kitasatosporales</taxon>
        <taxon>Streptomycetaceae</taxon>
        <taxon>Yinghuangia</taxon>
    </lineage>
</organism>
<feature type="transmembrane region" description="Helical" evidence="1">
    <location>
        <begin position="29"/>
        <end position="45"/>
    </location>
</feature>
<dbReference type="Pfam" id="PF17197">
    <property type="entry name" value="DUF5134"/>
    <property type="match status" value="1"/>
</dbReference>
<name>A0AA41Q122_9ACTN</name>
<evidence type="ECO:0000313" key="3">
    <source>
        <dbReference type="Proteomes" id="UP001165378"/>
    </source>
</evidence>
<keyword evidence="3" id="KW-1185">Reference proteome</keyword>
<reference evidence="2" key="1">
    <citation type="submission" date="2022-01" db="EMBL/GenBank/DDBJ databases">
        <title>Genome-Based Taxonomic Classification of the Phylum Actinobacteria.</title>
        <authorList>
            <person name="Gao Y."/>
        </authorList>
    </citation>
    <scope>NUCLEOTIDE SEQUENCE</scope>
    <source>
        <strain evidence="2">KLBMP 8922</strain>
    </source>
</reference>
<keyword evidence="1" id="KW-1133">Transmembrane helix</keyword>
<keyword evidence="1" id="KW-0472">Membrane</keyword>